<keyword evidence="3" id="KW-1185">Reference proteome</keyword>
<dbReference type="AlphaFoldDB" id="A0A9P8QTB1"/>
<evidence type="ECO:0000256" key="1">
    <source>
        <dbReference type="SAM" id="MobiDB-lite"/>
    </source>
</evidence>
<dbReference type="EMBL" id="JAIWOZ010000003">
    <property type="protein sequence ID" value="KAH6608237.1"/>
    <property type="molecule type" value="Genomic_DNA"/>
</dbReference>
<comment type="caution">
    <text evidence="2">The sequence shown here is derived from an EMBL/GenBank/DDBJ whole genome shotgun (WGS) entry which is preliminary data.</text>
</comment>
<evidence type="ECO:0000313" key="3">
    <source>
        <dbReference type="Proteomes" id="UP000827724"/>
    </source>
</evidence>
<feature type="compositionally biased region" description="Polar residues" evidence="1">
    <location>
        <begin position="38"/>
        <end position="49"/>
    </location>
</feature>
<feature type="region of interest" description="Disordered" evidence="1">
    <location>
        <begin position="238"/>
        <end position="268"/>
    </location>
</feature>
<gene>
    <name evidence="2" type="ORF">Trco_004550</name>
</gene>
<name>A0A9P8QTB1_9HYPO</name>
<sequence>MVKRGRPSLNLTPEERLQRRRRQLVASQRKRRAHKRLSQPSKPSPTASPEKQVPAALWDFSDAVFLAGRHVEDAVSQQYGVGAMSKASCAASQDSRSTMVAVCQYCGLAPLDMAGAVNTAMSPSSAASLLWSPRPGTDTYALSSRLAGLVPSSAWADYTSATWPDKAGPDQDPFAQERLVQACTNMPPQLGLAIDPFDLVDAGLDGGFLLSELDASSPLQSRDAAAFATRMDSVFLPEPSNRSDTISFWMPPSPPETSSARRGRELSK</sequence>
<evidence type="ECO:0000313" key="2">
    <source>
        <dbReference type="EMBL" id="KAH6608237.1"/>
    </source>
</evidence>
<reference evidence="2" key="1">
    <citation type="submission" date="2021-08" db="EMBL/GenBank/DDBJ databases">
        <title>Chromosome-Level Trichoderma cornu-damae using Hi-C Data.</title>
        <authorList>
            <person name="Kim C.S."/>
        </authorList>
    </citation>
    <scope>NUCLEOTIDE SEQUENCE</scope>
    <source>
        <strain evidence="2">KA19-0412C</strain>
    </source>
</reference>
<accession>A0A9P8QTB1</accession>
<dbReference type="OrthoDB" id="4895355at2759"/>
<protein>
    <submittedName>
        <fullName evidence="2">Uncharacterized protein</fullName>
    </submittedName>
</protein>
<organism evidence="2 3">
    <name type="scientific">Trichoderma cornu-damae</name>
    <dbReference type="NCBI Taxonomy" id="654480"/>
    <lineage>
        <taxon>Eukaryota</taxon>
        <taxon>Fungi</taxon>
        <taxon>Dikarya</taxon>
        <taxon>Ascomycota</taxon>
        <taxon>Pezizomycotina</taxon>
        <taxon>Sordariomycetes</taxon>
        <taxon>Hypocreomycetidae</taxon>
        <taxon>Hypocreales</taxon>
        <taxon>Hypocreaceae</taxon>
        <taxon>Trichoderma</taxon>
    </lineage>
</organism>
<feature type="region of interest" description="Disordered" evidence="1">
    <location>
        <begin position="1"/>
        <end position="51"/>
    </location>
</feature>
<dbReference type="Proteomes" id="UP000827724">
    <property type="component" value="Unassembled WGS sequence"/>
</dbReference>
<feature type="compositionally biased region" description="Basic residues" evidence="1">
    <location>
        <begin position="18"/>
        <end position="37"/>
    </location>
</feature>
<proteinExistence type="predicted"/>